<accession>A0A6J4N6X8</accession>
<dbReference type="EMBL" id="CADCTV010001057">
    <property type="protein sequence ID" value="CAA9375953.1"/>
    <property type="molecule type" value="Genomic_DNA"/>
</dbReference>
<name>A0A6J4N6X8_9BACT</name>
<dbReference type="AlphaFoldDB" id="A0A6J4N6X8"/>
<reference evidence="1" key="1">
    <citation type="submission" date="2020-02" db="EMBL/GenBank/DDBJ databases">
        <authorList>
            <person name="Meier V. D."/>
        </authorList>
    </citation>
    <scope>NUCLEOTIDE SEQUENCE</scope>
    <source>
        <strain evidence="1">AVDCRST_MAG89</strain>
    </source>
</reference>
<gene>
    <name evidence="1" type="ORF">AVDCRST_MAG89-5002</name>
</gene>
<proteinExistence type="predicted"/>
<protein>
    <submittedName>
        <fullName evidence="1">Uncharacterized protein</fullName>
    </submittedName>
</protein>
<feature type="non-terminal residue" evidence="1">
    <location>
        <position position="23"/>
    </location>
</feature>
<evidence type="ECO:0000313" key="1">
    <source>
        <dbReference type="EMBL" id="CAA9375953.1"/>
    </source>
</evidence>
<organism evidence="1">
    <name type="scientific">uncultured Gemmatimonadota bacterium</name>
    <dbReference type="NCBI Taxonomy" id="203437"/>
    <lineage>
        <taxon>Bacteria</taxon>
        <taxon>Pseudomonadati</taxon>
        <taxon>Gemmatimonadota</taxon>
        <taxon>environmental samples</taxon>
    </lineage>
</organism>
<sequence>MRAVRTLVVDDEPLAREGIRLRL</sequence>